<keyword evidence="5" id="KW-0963">Cytoplasm</keyword>
<dbReference type="GO" id="GO:0044782">
    <property type="term" value="P:cilium organization"/>
    <property type="evidence" value="ECO:0007669"/>
    <property type="project" value="TreeGrafter"/>
</dbReference>
<dbReference type="GO" id="GO:0005634">
    <property type="term" value="C:nucleus"/>
    <property type="evidence" value="ECO:0007669"/>
    <property type="project" value="UniProtKB-SubCell"/>
</dbReference>
<keyword evidence="6" id="KW-0970">Cilium biogenesis/degradation</keyword>
<keyword evidence="4" id="KW-1003">Cell membrane</keyword>
<gene>
    <name evidence="14" type="primary">Catip</name>
    <name evidence="14" type="ORF">TODMEX_R06081</name>
</gene>
<dbReference type="OrthoDB" id="6334211at2759"/>
<keyword evidence="15" id="KW-1185">Reference proteome</keyword>
<comment type="caution">
    <text evidence="14">The sequence shown here is derived from an EMBL/GenBank/DDBJ whole genome shotgun (WGS) entry which is preliminary data.</text>
</comment>
<keyword evidence="8" id="KW-0206">Cytoskeleton</keyword>
<evidence type="ECO:0000256" key="11">
    <source>
        <dbReference type="ARBA" id="ARBA00037938"/>
    </source>
</evidence>
<reference evidence="14" key="1">
    <citation type="submission" date="2019-10" db="EMBL/GenBank/DDBJ databases">
        <title>Bird 10,000 Genomes (B10K) Project - Family phase.</title>
        <authorList>
            <person name="Zhang G."/>
        </authorList>
    </citation>
    <scope>NUCLEOTIDE SEQUENCE</scope>
    <source>
        <strain evidence="14">B10K-DU-002-69</strain>
        <tissue evidence="14">Muscle</tissue>
    </source>
</reference>
<dbReference type="GO" id="GO:0005886">
    <property type="term" value="C:plasma membrane"/>
    <property type="evidence" value="ECO:0007669"/>
    <property type="project" value="UniProtKB-SubCell"/>
</dbReference>
<evidence type="ECO:0000256" key="4">
    <source>
        <dbReference type="ARBA" id="ARBA00022475"/>
    </source>
</evidence>
<keyword evidence="7" id="KW-0472">Membrane</keyword>
<organism evidence="14 15">
    <name type="scientific">Todus mexicanus</name>
    <name type="common">Puerto Rican tody</name>
    <dbReference type="NCBI Taxonomy" id="135184"/>
    <lineage>
        <taxon>Eukaryota</taxon>
        <taxon>Metazoa</taxon>
        <taxon>Chordata</taxon>
        <taxon>Craniata</taxon>
        <taxon>Vertebrata</taxon>
        <taxon>Euteleostomi</taxon>
        <taxon>Archelosauria</taxon>
        <taxon>Archosauria</taxon>
        <taxon>Dinosauria</taxon>
        <taxon>Saurischia</taxon>
        <taxon>Theropoda</taxon>
        <taxon>Coelurosauria</taxon>
        <taxon>Aves</taxon>
        <taxon>Neognathae</taxon>
        <taxon>Neoaves</taxon>
        <taxon>Telluraves</taxon>
        <taxon>Coraciimorphae</taxon>
        <taxon>Coraciiformes</taxon>
        <taxon>Todidae</taxon>
        <taxon>Todus</taxon>
    </lineage>
</organism>
<evidence type="ECO:0000256" key="1">
    <source>
        <dbReference type="ARBA" id="ARBA00004123"/>
    </source>
</evidence>
<evidence type="ECO:0000256" key="2">
    <source>
        <dbReference type="ARBA" id="ARBA00004236"/>
    </source>
</evidence>
<comment type="subcellular location">
    <subcellularLocation>
        <location evidence="2">Cell membrane</location>
    </subcellularLocation>
    <subcellularLocation>
        <location evidence="3">Cytoplasm</location>
        <location evidence="3">Cytoskeleton</location>
    </subcellularLocation>
    <subcellularLocation>
        <location evidence="1">Nucleus</location>
    </subcellularLocation>
</comment>
<evidence type="ECO:0000256" key="7">
    <source>
        <dbReference type="ARBA" id="ARBA00023136"/>
    </source>
</evidence>
<comment type="function">
    <text evidence="10">Plays a role in primary ciliogenesis by modulating actin polymerization.</text>
</comment>
<dbReference type="PANTHER" id="PTHR15505">
    <property type="entry name" value="RIIA DOMAIN-CONTAINING PROTEIN 1"/>
    <property type="match status" value="1"/>
</dbReference>
<evidence type="ECO:0000313" key="15">
    <source>
        <dbReference type="Proteomes" id="UP000660247"/>
    </source>
</evidence>
<name>A0A851D804_TODME</name>
<accession>A0A851D804</accession>
<dbReference type="AlphaFoldDB" id="A0A851D804"/>
<evidence type="ECO:0000259" key="13">
    <source>
        <dbReference type="Pfam" id="PF21772"/>
    </source>
</evidence>
<feature type="non-terminal residue" evidence="14">
    <location>
        <position position="100"/>
    </location>
</feature>
<proteinExistence type="inferred from homology"/>
<evidence type="ECO:0000256" key="8">
    <source>
        <dbReference type="ARBA" id="ARBA00023212"/>
    </source>
</evidence>
<dbReference type="Pfam" id="PF21772">
    <property type="entry name" value="CATIP_N"/>
    <property type="match status" value="1"/>
</dbReference>
<evidence type="ECO:0000256" key="6">
    <source>
        <dbReference type="ARBA" id="ARBA00022794"/>
    </source>
</evidence>
<evidence type="ECO:0000256" key="9">
    <source>
        <dbReference type="ARBA" id="ARBA00023242"/>
    </source>
</evidence>
<evidence type="ECO:0000313" key="14">
    <source>
        <dbReference type="EMBL" id="NWI64046.1"/>
    </source>
</evidence>
<dbReference type="InterPro" id="IPR048777">
    <property type="entry name" value="CATIP_N"/>
</dbReference>
<evidence type="ECO:0000256" key="3">
    <source>
        <dbReference type="ARBA" id="ARBA00004245"/>
    </source>
</evidence>
<evidence type="ECO:0000256" key="12">
    <source>
        <dbReference type="ARBA" id="ARBA00039249"/>
    </source>
</evidence>
<keyword evidence="9" id="KW-0539">Nucleus</keyword>
<comment type="similarity">
    <text evidence="11">Belongs to the CATIP family.</text>
</comment>
<protein>
    <recommendedName>
        <fullName evidence="12">Ciliogenesis-associated TTC17-interacting protein</fullName>
    </recommendedName>
</protein>
<feature type="non-terminal residue" evidence="14">
    <location>
        <position position="1"/>
    </location>
</feature>
<evidence type="ECO:0000256" key="10">
    <source>
        <dbReference type="ARBA" id="ARBA00037538"/>
    </source>
</evidence>
<feature type="domain" description="Ciliogenesis-associated TTC17-interacting protein N-terminal" evidence="13">
    <location>
        <begin position="1"/>
        <end position="100"/>
    </location>
</feature>
<dbReference type="GO" id="GO:0030041">
    <property type="term" value="P:actin filament polymerization"/>
    <property type="evidence" value="ECO:0007669"/>
    <property type="project" value="TreeGrafter"/>
</dbReference>
<dbReference type="GO" id="GO:0005856">
    <property type="term" value="C:cytoskeleton"/>
    <property type="evidence" value="ECO:0007669"/>
    <property type="project" value="UniProtKB-SubCell"/>
</dbReference>
<dbReference type="EMBL" id="WEIS01022956">
    <property type="protein sequence ID" value="NWI64046.1"/>
    <property type="molecule type" value="Genomic_DNA"/>
</dbReference>
<dbReference type="Proteomes" id="UP000660247">
    <property type="component" value="Unassembled WGS sequence"/>
</dbReference>
<sequence>QLETLEQEEQECLELRAHTVERRTYVVRHQDGVTVTKILREGKAKPQSWSFSYKQAEVQGLLLEGARLLLQRVLALRQAVPPSLAFPTIDAEGLLCTTSF</sequence>
<dbReference type="PANTHER" id="PTHR15505:SF3">
    <property type="entry name" value="CILIOGENESIS-ASSOCIATED TTC17-INTERACTING PROTEIN"/>
    <property type="match status" value="1"/>
</dbReference>
<evidence type="ECO:0000256" key="5">
    <source>
        <dbReference type="ARBA" id="ARBA00022490"/>
    </source>
</evidence>